<feature type="region of interest" description="Disordered" evidence="1">
    <location>
        <begin position="1"/>
        <end position="34"/>
    </location>
</feature>
<dbReference type="AlphaFoldDB" id="A0A433B802"/>
<name>A0A433B802_9FUNG</name>
<protein>
    <submittedName>
        <fullName evidence="2">Uncharacterized protein</fullName>
    </submittedName>
</protein>
<proteinExistence type="predicted"/>
<evidence type="ECO:0000256" key="1">
    <source>
        <dbReference type="SAM" id="MobiDB-lite"/>
    </source>
</evidence>
<dbReference type="EMBL" id="RBNI01016260">
    <property type="protein sequence ID" value="RUP10881.1"/>
    <property type="molecule type" value="Genomic_DNA"/>
</dbReference>
<dbReference type="Proteomes" id="UP000268093">
    <property type="component" value="Unassembled WGS sequence"/>
</dbReference>
<gene>
    <name evidence="2" type="ORF">BC936DRAFT_140000</name>
</gene>
<evidence type="ECO:0000313" key="3">
    <source>
        <dbReference type="Proteomes" id="UP000268093"/>
    </source>
</evidence>
<organism evidence="2 3">
    <name type="scientific">Jimgerdemannia flammicorona</name>
    <dbReference type="NCBI Taxonomy" id="994334"/>
    <lineage>
        <taxon>Eukaryota</taxon>
        <taxon>Fungi</taxon>
        <taxon>Fungi incertae sedis</taxon>
        <taxon>Mucoromycota</taxon>
        <taxon>Mucoromycotina</taxon>
        <taxon>Endogonomycetes</taxon>
        <taxon>Endogonales</taxon>
        <taxon>Endogonaceae</taxon>
        <taxon>Jimgerdemannia</taxon>
    </lineage>
</organism>
<reference evidence="2 3" key="1">
    <citation type="journal article" date="2018" name="New Phytol.">
        <title>Phylogenomics of Endogonaceae and evolution of mycorrhizas within Mucoromycota.</title>
        <authorList>
            <person name="Chang Y."/>
            <person name="Desiro A."/>
            <person name="Na H."/>
            <person name="Sandor L."/>
            <person name="Lipzen A."/>
            <person name="Clum A."/>
            <person name="Barry K."/>
            <person name="Grigoriev I.V."/>
            <person name="Martin F.M."/>
            <person name="Stajich J.E."/>
            <person name="Smith M.E."/>
            <person name="Bonito G."/>
            <person name="Spatafora J.W."/>
        </authorList>
    </citation>
    <scope>NUCLEOTIDE SEQUENCE [LARGE SCALE GENOMIC DNA]</scope>
    <source>
        <strain evidence="2 3">GMNB39</strain>
    </source>
</reference>
<keyword evidence="3" id="KW-1185">Reference proteome</keyword>
<sequence>MQEGGCVERWHEGSHEGSHEDSHEGSHQGTFSGLTGYPSRGVMVDLTLSGYASSTVSETFRHDYMTLLGGL</sequence>
<accession>A0A433B802</accession>
<feature type="compositionally biased region" description="Basic and acidic residues" evidence="1">
    <location>
        <begin position="1"/>
        <end position="26"/>
    </location>
</feature>
<comment type="caution">
    <text evidence="2">The sequence shown here is derived from an EMBL/GenBank/DDBJ whole genome shotgun (WGS) entry which is preliminary data.</text>
</comment>
<evidence type="ECO:0000313" key="2">
    <source>
        <dbReference type="EMBL" id="RUP10881.1"/>
    </source>
</evidence>